<feature type="region of interest" description="Disordered" evidence="23">
    <location>
        <begin position="900"/>
        <end position="936"/>
    </location>
</feature>
<keyword evidence="6" id="KW-0963">Cytoplasm</keyword>
<comment type="function">
    <text evidence="19">Involved in the final steps of cytoplasmic maturation of the 40S ribosomal subunit. Involved in processing of 18S-E pre-rRNA to the mature 18S rRNA. Required for the recycling of NOB1 and PNO1 from the late 40S precursor. The association with the very late 40S subunit intermediate may involve a translation-like checkpoint point cycle preceeding the binding to the 60S ribosomal subunit. Despite the protein kinase domain is proposed to act predominantly as an ATPase. The catalytic activity regulates its dynamic association with the 40S subunit. In addition to its role in ribosomal biogenesis acts as an adapter protein by recruiting NCL/nucleolin the to PRMT5 complex for its symmetrical methylation.</text>
</comment>
<evidence type="ECO:0000256" key="19">
    <source>
        <dbReference type="ARBA" id="ARBA00057025"/>
    </source>
</evidence>
<reference evidence="25" key="1">
    <citation type="submission" date="2021-12" db="EMBL/GenBank/DDBJ databases">
        <authorList>
            <person name="King R."/>
        </authorList>
    </citation>
    <scope>NUCLEOTIDE SEQUENCE</scope>
</reference>
<gene>
    <name evidence="25" type="ORF">MELIAE_LOCUS10437</name>
</gene>
<keyword evidence="8" id="KW-0723">Serine/threonine-protein kinase</keyword>
<evidence type="ECO:0000256" key="15">
    <source>
        <dbReference type="ARBA" id="ARBA00022842"/>
    </source>
</evidence>
<dbReference type="Gene3D" id="1.10.510.10">
    <property type="entry name" value="Transferase(Phosphotransferase) domain 1"/>
    <property type="match status" value="1"/>
</dbReference>
<dbReference type="GO" id="GO:0005524">
    <property type="term" value="F:ATP binding"/>
    <property type="evidence" value="ECO:0007669"/>
    <property type="project" value="UniProtKB-KW"/>
</dbReference>
<evidence type="ECO:0000256" key="2">
    <source>
        <dbReference type="ARBA" id="ARBA00004496"/>
    </source>
</evidence>
<evidence type="ECO:0000256" key="23">
    <source>
        <dbReference type="SAM" id="MobiDB-lite"/>
    </source>
</evidence>
<evidence type="ECO:0000313" key="26">
    <source>
        <dbReference type="Proteomes" id="UP001154078"/>
    </source>
</evidence>
<keyword evidence="15" id="KW-0460">Magnesium</keyword>
<evidence type="ECO:0000256" key="21">
    <source>
        <dbReference type="ARBA" id="ARBA00068838"/>
    </source>
</evidence>
<evidence type="ECO:0000256" key="22">
    <source>
        <dbReference type="ARBA" id="ARBA00076008"/>
    </source>
</evidence>
<dbReference type="InterPro" id="IPR038797">
    <property type="entry name" value="Fltp"/>
</dbReference>
<dbReference type="InterPro" id="IPR018935">
    <property type="entry name" value="RIO_kinase_CS"/>
</dbReference>
<dbReference type="EC" id="2.7.11.1" evidence="4"/>
<evidence type="ECO:0000256" key="6">
    <source>
        <dbReference type="ARBA" id="ARBA00022490"/>
    </source>
</evidence>
<dbReference type="FunFam" id="1.10.510.10:FF:000232">
    <property type="entry name" value="Serine/threonine-protein kinase RIO1"/>
    <property type="match status" value="1"/>
</dbReference>
<name>A0A9P0B9M8_BRAAE</name>
<dbReference type="AlphaFoldDB" id="A0A9P0B9M8"/>
<dbReference type="Pfam" id="PF16071">
    <property type="entry name" value="DUF4812"/>
    <property type="match status" value="1"/>
</dbReference>
<dbReference type="Gene3D" id="3.30.200.20">
    <property type="entry name" value="Phosphorylase Kinase, domain 1"/>
    <property type="match status" value="1"/>
</dbReference>
<keyword evidence="7" id="KW-0690">Ribosome biogenesis</keyword>
<dbReference type="GO" id="GO:0046872">
    <property type="term" value="F:metal ion binding"/>
    <property type="evidence" value="ECO:0007669"/>
    <property type="project" value="UniProtKB-KW"/>
</dbReference>
<keyword evidence="26" id="KW-1185">Reference proteome</keyword>
<protein>
    <recommendedName>
        <fullName evidence="5">Serine/threonine-protein kinase RIO1</fullName>
        <ecNumber evidence="4">2.7.11.1</ecNumber>
    </recommendedName>
    <alternativeName>
        <fullName evidence="22">RIO kinase 1</fullName>
    </alternativeName>
    <alternativeName>
        <fullName evidence="21">Serine/threonine-protein kinase rio1</fullName>
    </alternativeName>
</protein>
<evidence type="ECO:0000256" key="1">
    <source>
        <dbReference type="ARBA" id="ARBA00001946"/>
    </source>
</evidence>
<feature type="compositionally biased region" description="Basic and acidic residues" evidence="23">
    <location>
        <begin position="462"/>
        <end position="489"/>
    </location>
</feature>
<dbReference type="PROSITE" id="PS01245">
    <property type="entry name" value="RIO1"/>
    <property type="match status" value="1"/>
</dbReference>
<feature type="compositionally biased region" description="Polar residues" evidence="23">
    <location>
        <begin position="917"/>
        <end position="931"/>
    </location>
</feature>
<dbReference type="InterPro" id="IPR000687">
    <property type="entry name" value="RIO_kinase"/>
</dbReference>
<comment type="cofactor">
    <cofactor evidence="1">
        <name>Mg(2+)</name>
        <dbReference type="ChEBI" id="CHEBI:18420"/>
    </cofactor>
</comment>
<dbReference type="SUPFAM" id="SSF56112">
    <property type="entry name" value="Protein kinase-like (PK-like)"/>
    <property type="match status" value="1"/>
</dbReference>
<comment type="catalytic activity">
    <reaction evidence="17">
        <text>L-seryl-[protein] + ATP = O-phospho-L-seryl-[protein] + ADP + H(+)</text>
        <dbReference type="Rhea" id="RHEA:17989"/>
        <dbReference type="Rhea" id="RHEA-COMP:9863"/>
        <dbReference type="Rhea" id="RHEA-COMP:11604"/>
        <dbReference type="ChEBI" id="CHEBI:15378"/>
        <dbReference type="ChEBI" id="CHEBI:29999"/>
        <dbReference type="ChEBI" id="CHEBI:30616"/>
        <dbReference type="ChEBI" id="CHEBI:83421"/>
        <dbReference type="ChEBI" id="CHEBI:456216"/>
        <dbReference type="EC" id="2.7.11.1"/>
    </reaction>
</comment>
<evidence type="ECO:0000256" key="4">
    <source>
        <dbReference type="ARBA" id="ARBA00012513"/>
    </source>
</evidence>
<dbReference type="GO" id="GO:0004674">
    <property type="term" value="F:protein serine/threonine kinase activity"/>
    <property type="evidence" value="ECO:0007669"/>
    <property type="project" value="UniProtKB-KW"/>
</dbReference>
<dbReference type="GO" id="GO:0016787">
    <property type="term" value="F:hydrolase activity"/>
    <property type="evidence" value="ECO:0007669"/>
    <property type="project" value="UniProtKB-KW"/>
</dbReference>
<evidence type="ECO:0000256" key="5">
    <source>
        <dbReference type="ARBA" id="ARBA00016038"/>
    </source>
</evidence>
<dbReference type="Pfam" id="PF01163">
    <property type="entry name" value="RIO1"/>
    <property type="match status" value="1"/>
</dbReference>
<comment type="subcellular location">
    <subcellularLocation>
        <location evidence="2">Cytoplasm</location>
    </subcellularLocation>
</comment>
<evidence type="ECO:0000256" key="18">
    <source>
        <dbReference type="ARBA" id="ARBA00049360"/>
    </source>
</evidence>
<dbReference type="InterPro" id="IPR011009">
    <property type="entry name" value="Kinase-like_dom_sf"/>
</dbReference>
<evidence type="ECO:0000256" key="7">
    <source>
        <dbReference type="ARBA" id="ARBA00022517"/>
    </source>
</evidence>
<dbReference type="EMBL" id="OV121138">
    <property type="protein sequence ID" value="CAH0560722.1"/>
    <property type="molecule type" value="Genomic_DNA"/>
</dbReference>
<evidence type="ECO:0000256" key="3">
    <source>
        <dbReference type="ARBA" id="ARBA00009196"/>
    </source>
</evidence>
<evidence type="ECO:0000256" key="17">
    <source>
        <dbReference type="ARBA" id="ARBA00048679"/>
    </source>
</evidence>
<organism evidence="25 26">
    <name type="scientific">Brassicogethes aeneus</name>
    <name type="common">Rape pollen beetle</name>
    <name type="synonym">Meligethes aeneus</name>
    <dbReference type="NCBI Taxonomy" id="1431903"/>
    <lineage>
        <taxon>Eukaryota</taxon>
        <taxon>Metazoa</taxon>
        <taxon>Ecdysozoa</taxon>
        <taxon>Arthropoda</taxon>
        <taxon>Hexapoda</taxon>
        <taxon>Insecta</taxon>
        <taxon>Pterygota</taxon>
        <taxon>Neoptera</taxon>
        <taxon>Endopterygota</taxon>
        <taxon>Coleoptera</taxon>
        <taxon>Polyphaga</taxon>
        <taxon>Cucujiformia</taxon>
        <taxon>Nitidulidae</taxon>
        <taxon>Meligethinae</taxon>
        <taxon>Brassicogethes</taxon>
    </lineage>
</organism>
<evidence type="ECO:0000256" key="9">
    <source>
        <dbReference type="ARBA" id="ARBA00022679"/>
    </source>
</evidence>
<dbReference type="FunFam" id="3.30.200.20:FF:000148">
    <property type="entry name" value="Serine/threonine-protein kinase RIO1"/>
    <property type="match status" value="1"/>
</dbReference>
<evidence type="ECO:0000256" key="20">
    <source>
        <dbReference type="ARBA" id="ARBA00063876"/>
    </source>
</evidence>
<dbReference type="Pfam" id="PF22611">
    <property type="entry name" value="CFAP126"/>
    <property type="match status" value="1"/>
</dbReference>
<keyword evidence="9" id="KW-0808">Transferase</keyword>
<feature type="compositionally biased region" description="Acidic residues" evidence="23">
    <location>
        <begin position="443"/>
        <end position="461"/>
    </location>
</feature>
<keyword evidence="11" id="KW-0547">Nucleotide-binding</keyword>
<comment type="subunit">
    <text evidence="20">Associates with the precursor of the 40S ribosome subunit. Interacts (via its N-terminus) with PRMT5 (via its N-terminus). Interacts with WDR77. Found in a PRMT5 complex composed of PRMT5, WDR77 and RIOK1. Interacts (via its C-terminus) with NCL; this interaction targets NCL for PRTM5 methylation.</text>
</comment>
<sequence>MTAINEEELYCDAEEDIKDKIRAVKIVDTPEKDYLTDEDEYYDSYEDDYYDDGCYAVNKNPQQASTKVNNFQPADNLFKKYSNKINVEKYESNIPCHATNLLLENQRKMANERIRTKDKHDRATVEQVMDPRTRMILFKMLNTNLISQINGCISTGKEANVYHASSNTDKQFAIKIYKTSILVFKDRDKYVSGEFRFRHGYCKHNPRKMVRTWAEKEMRNLVRMHSNGLKTPEPVLLRSHVLLMTFIGKDGWPAPKLKDVEISQSKSREIYREIVVILWKMYNKCKLVHADLSEYNMLYHNGEIYIIDVSQSVEHDHPHALEFLRKDCTNITDFFKKKDVATMGIKDLFDFITDPSINESNMDECLEKLSEKASEREEITSNEQVEEEVFKQAYIPQRLTEVIDFERDINKAKSGQSDDLVYKTLVGLKADLSGTVQQPEILQNDDEKSDEDTDSSDEVSDEEHKSGFRDSSRPKDESLEDKKNRKKAYDQAFRPKNLKNWEVPKAQNHRPAQKTGPTKIISNSRGHLLPNIPKIKDIPWSGYYGAWDLPKKINRKTANEINGLGYLRPLTKKKHEIIQEIINNAEVKNIPNPVFKNEDKKDDEIKAAVPYVPGDFTDEKHVPTSHSDLEKRRFKKEDSDFCKGFPRVVNEDFTTLPEEKVDITKEAEKMYNKHREILCMEPHHYQEYDECNNVKAKKHILATMSNFCLAKRLHKENLEHEPLPDTITHNVYRKLQMQGELDPGLGIEADNRVTGIGWKEYGGYGPTRCTKLRVFRPKTCVHNKIINQHENRPSSVSSFDKKWRFIKQWKVSPIDLAICWDLTPENPKDEPKRTNHIDGNNDSQAPAVFTLVHTPKENDPKTPKEVKCDGVHACGPLFEHRNNNDDTKKYFFERPKTTASNKSSVSSVGSKKRSKSATNINETTTSSPHSNKSLHKSIPDLFKPKTPTPQCQECFKVVKHKTFKHCMACQMKNVSLKEKKPKSEFKQAFKAGLPLKKSVSTFIRVKLLPIPRQKNPYSRKSYEIVSLAPPFSLQNQKRTDYPEHWRLASVYQQSYKPLELRKKPLLATVYK</sequence>
<dbReference type="CDD" id="cd05147">
    <property type="entry name" value="RIO1_euk"/>
    <property type="match status" value="1"/>
</dbReference>
<keyword evidence="10" id="KW-0479">Metal-binding</keyword>
<dbReference type="SMART" id="SM00090">
    <property type="entry name" value="RIO"/>
    <property type="match status" value="1"/>
</dbReference>
<keyword evidence="12" id="KW-0418">Kinase</keyword>
<evidence type="ECO:0000313" key="25">
    <source>
        <dbReference type="EMBL" id="CAH0560722.1"/>
    </source>
</evidence>
<dbReference type="OrthoDB" id="521617at2759"/>
<dbReference type="InterPro" id="IPR018934">
    <property type="entry name" value="RIO_dom"/>
</dbReference>
<evidence type="ECO:0000256" key="12">
    <source>
        <dbReference type="ARBA" id="ARBA00022777"/>
    </source>
</evidence>
<evidence type="ECO:0000256" key="10">
    <source>
        <dbReference type="ARBA" id="ARBA00022723"/>
    </source>
</evidence>
<comment type="similarity">
    <text evidence="3">Belongs to the protein kinase superfamily. RIO-type Ser/Thr kinase family.</text>
</comment>
<dbReference type="InterPro" id="IPR051272">
    <property type="entry name" value="RIO-type_Ser/Thr_kinase"/>
</dbReference>
<evidence type="ECO:0000259" key="24">
    <source>
        <dbReference type="SMART" id="SM00090"/>
    </source>
</evidence>
<dbReference type="PANTHER" id="PTHR45723">
    <property type="entry name" value="SERINE/THREONINE-PROTEIN KINASE RIO1"/>
    <property type="match status" value="1"/>
</dbReference>
<dbReference type="CDD" id="cd23705">
    <property type="entry name" value="Flattop"/>
    <property type="match status" value="1"/>
</dbReference>
<evidence type="ECO:0000256" key="14">
    <source>
        <dbReference type="ARBA" id="ARBA00022840"/>
    </source>
</evidence>
<keyword evidence="14" id="KW-0067">ATP-binding</keyword>
<evidence type="ECO:0000256" key="13">
    <source>
        <dbReference type="ARBA" id="ARBA00022801"/>
    </source>
</evidence>
<accession>A0A9P0B9M8</accession>
<evidence type="ECO:0000256" key="8">
    <source>
        <dbReference type="ARBA" id="ARBA00022527"/>
    </source>
</evidence>
<feature type="region of interest" description="Disordered" evidence="23">
    <location>
        <begin position="436"/>
        <end position="525"/>
    </location>
</feature>
<dbReference type="InterPro" id="IPR032084">
    <property type="entry name" value="DUF4812"/>
</dbReference>
<feature type="domain" description="RIO kinase" evidence="24">
    <location>
        <begin position="118"/>
        <end position="354"/>
    </location>
</feature>
<comment type="catalytic activity">
    <reaction evidence="18">
        <text>ATP + H2O = ADP + phosphate + H(+)</text>
        <dbReference type="Rhea" id="RHEA:13065"/>
        <dbReference type="ChEBI" id="CHEBI:15377"/>
        <dbReference type="ChEBI" id="CHEBI:15378"/>
        <dbReference type="ChEBI" id="CHEBI:30616"/>
        <dbReference type="ChEBI" id="CHEBI:43474"/>
        <dbReference type="ChEBI" id="CHEBI:456216"/>
    </reaction>
</comment>
<comment type="catalytic activity">
    <reaction evidence="16">
        <text>L-threonyl-[protein] + ATP = O-phospho-L-threonyl-[protein] + ADP + H(+)</text>
        <dbReference type="Rhea" id="RHEA:46608"/>
        <dbReference type="Rhea" id="RHEA-COMP:11060"/>
        <dbReference type="Rhea" id="RHEA-COMP:11605"/>
        <dbReference type="ChEBI" id="CHEBI:15378"/>
        <dbReference type="ChEBI" id="CHEBI:30013"/>
        <dbReference type="ChEBI" id="CHEBI:30616"/>
        <dbReference type="ChEBI" id="CHEBI:61977"/>
        <dbReference type="ChEBI" id="CHEBI:456216"/>
        <dbReference type="EC" id="2.7.11.1"/>
    </reaction>
</comment>
<evidence type="ECO:0000256" key="11">
    <source>
        <dbReference type="ARBA" id="ARBA00022741"/>
    </source>
</evidence>
<feature type="compositionally biased region" description="Low complexity" evidence="23">
    <location>
        <begin position="900"/>
        <end position="909"/>
    </location>
</feature>
<proteinExistence type="inferred from homology"/>
<dbReference type="Proteomes" id="UP001154078">
    <property type="component" value="Chromosome 7"/>
</dbReference>
<evidence type="ECO:0000256" key="16">
    <source>
        <dbReference type="ARBA" id="ARBA00047899"/>
    </source>
</evidence>
<dbReference type="GO" id="GO:0005737">
    <property type="term" value="C:cytoplasm"/>
    <property type="evidence" value="ECO:0007669"/>
    <property type="project" value="UniProtKB-SubCell"/>
</dbReference>
<keyword evidence="13" id="KW-0378">Hydrolase</keyword>
<dbReference type="GO" id="GO:0042254">
    <property type="term" value="P:ribosome biogenesis"/>
    <property type="evidence" value="ECO:0007669"/>
    <property type="project" value="UniProtKB-KW"/>
</dbReference>